<proteinExistence type="predicted"/>
<comment type="caution">
    <text evidence="1">The sequence shown here is derived from an EMBL/GenBank/DDBJ whole genome shotgun (WGS) entry which is preliminary data.</text>
</comment>
<dbReference type="NCBIfam" id="NF047398">
    <property type="entry name" value="AAA_KGGVGR"/>
    <property type="match status" value="1"/>
</dbReference>
<dbReference type="InterPro" id="IPR027417">
    <property type="entry name" value="P-loop_NTPase"/>
</dbReference>
<sequence>MLSAKPAAKVLYVDADLEAPGLTWMIDDAPEGDDWSPTMSWVDALCLIHDAEDWKEEALPLIVQHVRQSTISLELNVGRREFFFMPAVRSMDQVEKLPITPENAVRRRNREWVIGDLLVALGRGLGVDVILVDLRAGITEFSSPLLLDPRVHTVIVSSCAKQSVVGVCRTLAQVSRHTTWPLDSGNLTFLVTQVPPPKSIGDQIFTKVEDDLLKAWASLGDEPDSDHEESNFISIGRVDHDQKLIVFDDLQTIAECFPTTSFWNPLGDPLKSLLDQLTPSELSNVNDNNQSFLGEKKEEIKNNILELTRKHLEFAEQNEKPGVLLTSPVRKLVSLPDEQLPIAVVLGSKGADKTFLWSQLVMAKEFSKFAEIVGISWRAPKPVLIFPLLCPSNLADKLLNSVHDLERKISKESKEKLDNFKLKEELEKLDSKNSSLTFWLEEIAGRLGLPKETSASLRKIEEELAQRDQYVILAVDGLEEALQTGPSKPMNEQQKDVIRNLVIDLPNQLQAIQTKHLGIIVFIRHDLARESIHQNFGQFEAKYRSFALKWSQEDALRLVLWVLKQAGWPDPSIGEFTQASYDNLKRRLQPFWGEKMGGKKEAFTDRWIIAALSDLKGLFQARDIIRFLSEATANSSDFPLNPTAMRGAIEFCASKKVEELQQEINGLEKILDHFKKQPWNQRMIPMEKAKLKLSSEEESFLADQGILIEDEKDNKFYMPEIIWKGLGFRPSRTGRIGTMRLQRLAAAKER</sequence>
<protein>
    <submittedName>
        <fullName evidence="1">Uncharacterized protein</fullName>
    </submittedName>
</protein>
<organism evidence="1 2">
    <name type="scientific">Candidatus Synechococcus spongiarum SP3</name>
    <dbReference type="NCBI Taxonomy" id="1604020"/>
    <lineage>
        <taxon>Bacteria</taxon>
        <taxon>Bacillati</taxon>
        <taxon>Cyanobacteriota</taxon>
        <taxon>Cyanophyceae</taxon>
        <taxon>Synechococcales</taxon>
        <taxon>Synechococcaceae</taxon>
        <taxon>Synechococcus</taxon>
    </lineage>
</organism>
<dbReference type="EMBL" id="JXQG01000046">
    <property type="protein sequence ID" value="KKZ11627.1"/>
    <property type="molecule type" value="Genomic_DNA"/>
</dbReference>
<evidence type="ECO:0000313" key="2">
    <source>
        <dbReference type="Proteomes" id="UP000035067"/>
    </source>
</evidence>
<dbReference type="AlphaFoldDB" id="A0A0G2IVY1"/>
<dbReference type="Proteomes" id="UP000035067">
    <property type="component" value="Unassembled WGS sequence"/>
</dbReference>
<accession>A0A0G2IVY1</accession>
<name>A0A0G2IVY1_9SYNE</name>
<evidence type="ECO:0000313" key="1">
    <source>
        <dbReference type="EMBL" id="KKZ11627.1"/>
    </source>
</evidence>
<dbReference type="PATRIC" id="fig|1604020.3.peg.1386"/>
<reference evidence="1 2" key="1">
    <citation type="submission" date="2015-01" db="EMBL/GenBank/DDBJ databases">
        <title>Lifestyle Evolution in Cyanobacterial Symbionts of Sponges.</title>
        <authorList>
            <person name="Burgsdorf I."/>
            <person name="Slaby B.M."/>
            <person name="Handley K.M."/>
            <person name="Haber M."/>
            <person name="Blom J."/>
            <person name="Marshall C.W."/>
            <person name="Gilbert J.A."/>
            <person name="Hentschel U."/>
            <person name="Steindler L."/>
        </authorList>
    </citation>
    <scope>NUCLEOTIDE SEQUENCE [LARGE SCALE GENOMIC DNA]</scope>
    <source>
        <strain evidence="1">SP3</strain>
    </source>
</reference>
<gene>
    <name evidence="1" type="ORF">TE42_07475</name>
</gene>
<dbReference type="Gene3D" id="3.40.50.300">
    <property type="entry name" value="P-loop containing nucleotide triphosphate hydrolases"/>
    <property type="match status" value="1"/>
</dbReference>